<reference evidence="2 3" key="2">
    <citation type="journal article" date="2013" name="IMA Fungus">
        <title>IMA Genome-F 1: Ceratocystis fimbriata: Draft nuclear genome sequence for the plant pathogen, Ceratocystis fimbriata.</title>
        <authorList>
            <person name="Wilken P.M."/>
            <person name="Steenkamp E.T."/>
            <person name="Wingfield M.J."/>
            <person name="de Beer Z.W."/>
            <person name="Wingfield B.D."/>
        </authorList>
    </citation>
    <scope>NUCLEOTIDE SEQUENCE [LARGE SCALE GENOMIC DNA]</scope>
    <source>
        <strain evidence="2 3">CBS 114723</strain>
    </source>
</reference>
<feature type="compositionally biased region" description="Low complexity" evidence="1">
    <location>
        <begin position="481"/>
        <end position="500"/>
    </location>
</feature>
<feature type="region of interest" description="Disordered" evidence="1">
    <location>
        <begin position="417"/>
        <end position="467"/>
    </location>
</feature>
<proteinExistence type="predicted"/>
<dbReference type="AlphaFoldDB" id="A0A2C5WTX9"/>
<feature type="region of interest" description="Disordered" evidence="1">
    <location>
        <begin position="227"/>
        <end position="277"/>
    </location>
</feature>
<feature type="compositionally biased region" description="Gly residues" evidence="1">
    <location>
        <begin position="823"/>
        <end position="841"/>
    </location>
</feature>
<protein>
    <submittedName>
        <fullName evidence="2">Developmental regulatory protein wetA</fullName>
    </submittedName>
</protein>
<sequence>MPDTDWASSGNMQFEEYLDFSQATDFGDQMFISGLADDHLEQQQQGQDHMFDTVPMSSISPPETFVPCSMAGNSVDVSMGLGLGFGEWANDASAGASGGATTANFEMHHNHQSHSLESSNLQAPTSNHPNLGLGLGLGLGVAGAPTTTTATTATSPAGGSTALPVNVIMTRHVGGPSVPASADLAQANHSSSSPAKHAPLGSPSGTTASSMSSFSSRRLDFSRRFNSNISGKHRHTPSSITLQQASPSTTTAAAPATNSTTTTTVATATPAPNSSSCKAAATVATPVTGNTPISVTPLNDKEAVAGPSSLSLALNRHAPVATSPGDSGCSPLAQSAPAAPNRGPSSSSSSPPSVCSPPSLAMSSANAIASATIASTTGTSTVAAAAAVAAGPASFASASAPLSTTASAAVVASSISTSTPSSSFPAPLENSSSSSPSSSSDPAPASTSSSVSLSARPRPKLSSSVSVSSGLSSLQQSSSLSTALSPSSSTSAHTSSSLQSQPHRLVHHSSVHFPTTAADSITSLQTPPVNFFIDPFLPPSFNKSAPSSAQASSINTGLSVPAPNMVDYQPLQSRSNSMFDSDSIDPLALTSPTPRRAMTMSISGPSLGTGLGSGVADMASSVRDPTVVWPMTSAGAENTMLWSVYGNDATAVHDNNMWALNMMQQQSQDGQGSADGAEHSSFTDATAHYTFQQPSHHPQTVSPHDLSHNELTEYPGLAADGSMIHNSHMMLDPSAGHTANPYENNGIGSINGPLAHHFINPTQTQHVMTQAPQLVAAPAPAPNDQQQRRRQPRAPSSSMRHMHSLPVMSSRKQRPNRSESPGSGSGAPGSGSGAHGHGHGPAPGHSRTLSGSASIPPHAIRKKRSVSRTLARSASNGSIDFGGSSAGLAMSVSMNQLASANVPTAGAGTMSHNVQNMQNVQAVQNVQSVQNTINTNDGYNGLLSQQSSQSSHSGYSVQNGHHSSNSHDQSNNSSQSSSSNSSSNTTGGISFMNYTPKDGHILMTGVAPSGSSKTKAKREREAIERQRRLSEAARRAVMAAGGDPGQIEGWIKVSDDESPPAAAEVHIKSPDPDSESEGK</sequence>
<dbReference type="OrthoDB" id="2575228at2759"/>
<feature type="region of interest" description="Disordered" evidence="1">
    <location>
        <begin position="318"/>
        <end position="360"/>
    </location>
</feature>
<feature type="region of interest" description="Disordered" evidence="1">
    <location>
        <begin position="481"/>
        <end position="505"/>
    </location>
</feature>
<feature type="compositionally biased region" description="Low complexity" evidence="1">
    <location>
        <begin position="335"/>
        <end position="360"/>
    </location>
</feature>
<dbReference type="EMBL" id="APWK03000199">
    <property type="protein sequence ID" value="PHH49477.1"/>
    <property type="molecule type" value="Genomic_DNA"/>
</dbReference>
<feature type="compositionally biased region" description="Basic and acidic residues" evidence="1">
    <location>
        <begin position="1018"/>
        <end position="1034"/>
    </location>
</feature>
<feature type="region of interest" description="Disordered" evidence="1">
    <location>
        <begin position="778"/>
        <end position="882"/>
    </location>
</feature>
<reference evidence="2 3" key="1">
    <citation type="journal article" date="2013" name="Fungal Biol.">
        <title>Analysis of microsatellite markers in the genome of the plant pathogen Ceratocystis fimbriata.</title>
        <authorList>
            <person name="Simpson M.C."/>
            <person name="Wilken P.M."/>
            <person name="Coetzee M.P."/>
            <person name="Wingfield M.J."/>
            <person name="Wingfield B.D."/>
        </authorList>
    </citation>
    <scope>NUCLEOTIDE SEQUENCE [LARGE SCALE GENOMIC DNA]</scope>
    <source>
        <strain evidence="2 3">CBS 114723</strain>
    </source>
</reference>
<feature type="compositionally biased region" description="Low complexity" evidence="1">
    <location>
        <begin position="245"/>
        <end position="276"/>
    </location>
</feature>
<feature type="compositionally biased region" description="Low complexity" evidence="1">
    <location>
        <begin position="944"/>
        <end position="984"/>
    </location>
</feature>
<feature type="region of interest" description="Disordered" evidence="1">
    <location>
        <begin position="177"/>
        <end position="215"/>
    </location>
</feature>
<evidence type="ECO:0000313" key="2">
    <source>
        <dbReference type="EMBL" id="PHH49477.1"/>
    </source>
</evidence>
<feature type="region of interest" description="Disordered" evidence="1">
    <location>
        <begin position="937"/>
        <end position="1079"/>
    </location>
</feature>
<accession>A0A2C5WTX9</accession>
<feature type="region of interest" description="Disordered" evidence="1">
    <location>
        <begin position="728"/>
        <end position="748"/>
    </location>
</feature>
<comment type="caution">
    <text evidence="2">The sequence shown here is derived from an EMBL/GenBank/DDBJ whole genome shotgun (WGS) entry which is preliminary data.</text>
</comment>
<dbReference type="STRING" id="1035309.A0A2C5WTX9"/>
<feature type="compositionally biased region" description="Polar residues" evidence="1">
    <location>
        <begin position="867"/>
        <end position="878"/>
    </location>
</feature>
<feature type="compositionally biased region" description="Basic and acidic residues" evidence="1">
    <location>
        <begin position="1065"/>
        <end position="1079"/>
    </location>
</feature>
<organism evidence="2 3">
    <name type="scientific">Ceratocystis fimbriata CBS 114723</name>
    <dbReference type="NCBI Taxonomy" id="1035309"/>
    <lineage>
        <taxon>Eukaryota</taxon>
        <taxon>Fungi</taxon>
        <taxon>Dikarya</taxon>
        <taxon>Ascomycota</taxon>
        <taxon>Pezizomycotina</taxon>
        <taxon>Sordariomycetes</taxon>
        <taxon>Hypocreomycetidae</taxon>
        <taxon>Microascales</taxon>
        <taxon>Ceratocystidaceae</taxon>
        <taxon>Ceratocystis</taxon>
    </lineage>
</organism>
<evidence type="ECO:0000256" key="1">
    <source>
        <dbReference type="SAM" id="MobiDB-lite"/>
    </source>
</evidence>
<evidence type="ECO:0000313" key="3">
    <source>
        <dbReference type="Proteomes" id="UP000222788"/>
    </source>
</evidence>
<gene>
    <name evidence="2" type="primary">wetA</name>
    <name evidence="2" type="ORF">CFIMG_007761RA00001</name>
</gene>
<keyword evidence="3" id="KW-1185">Reference proteome</keyword>
<dbReference type="Proteomes" id="UP000222788">
    <property type="component" value="Unassembled WGS sequence"/>
</dbReference>
<name>A0A2C5WTX9_9PEZI</name>